<keyword evidence="4" id="KW-0067">ATP-binding</keyword>
<keyword evidence="9" id="KW-1185">Reference proteome</keyword>
<sequence length="334" mass="34897">MLPPAAGSEHVVVGPELSDDAAVVRLPTEDGSEGPQLILTTDTIAPLVDEPEAFGAIAAANAMSDVWAMGGQPLWALNLVFFPNDQLPLSILRRIMAGARDKCAEAKVSIVGGHTVRNGDLKFGLAVTGMLARGRRRALANTRALPGQVLILSKALGTGVIGTAIKKQVASEAVVAAAIASMTKLNATAATLALDHGATACTDVTGFGLLGHLRNILRGSRLRAQIDLHRLPLLPGALELLAAGHYPGGSKSNLEHVEGSLLRRYSSNDKDAARRTRLAADAQTSGGLLVCLRAEEAERMLEELRGSGHQAAIIGELLPAKPAQIGEIELRSGR</sequence>
<dbReference type="GO" id="GO:0005737">
    <property type="term" value="C:cytoplasm"/>
    <property type="evidence" value="ECO:0007669"/>
    <property type="project" value="TreeGrafter"/>
</dbReference>
<evidence type="ECO:0000259" key="6">
    <source>
        <dbReference type="Pfam" id="PF00586"/>
    </source>
</evidence>
<dbReference type="PANTHER" id="PTHR10256:SF0">
    <property type="entry name" value="INACTIVE SELENIDE, WATER DIKINASE-LIKE PROTEIN-RELATED"/>
    <property type="match status" value="1"/>
</dbReference>
<keyword evidence="3 8" id="KW-0418">Kinase</keyword>
<keyword evidence="1 8" id="KW-0808">Transferase</keyword>
<dbReference type="InterPro" id="IPR010918">
    <property type="entry name" value="PurM-like_C_dom"/>
</dbReference>
<dbReference type="GO" id="GO:0016260">
    <property type="term" value="P:selenocysteine biosynthetic process"/>
    <property type="evidence" value="ECO:0007669"/>
    <property type="project" value="TreeGrafter"/>
</dbReference>
<name>A0A2S9YAH2_9BACT</name>
<evidence type="ECO:0000313" key="9">
    <source>
        <dbReference type="Proteomes" id="UP000237968"/>
    </source>
</evidence>
<dbReference type="SUPFAM" id="SSF55326">
    <property type="entry name" value="PurM N-terminal domain-like"/>
    <property type="match status" value="1"/>
</dbReference>
<dbReference type="Gene3D" id="3.90.650.10">
    <property type="entry name" value="PurM-like C-terminal domain"/>
    <property type="match status" value="1"/>
</dbReference>
<proteinExistence type="predicted"/>
<dbReference type="PANTHER" id="PTHR10256">
    <property type="entry name" value="SELENIDE, WATER DIKINASE"/>
    <property type="match status" value="1"/>
</dbReference>
<feature type="domain" description="PurM-like C-terminal" evidence="7">
    <location>
        <begin position="146"/>
        <end position="319"/>
    </location>
</feature>
<keyword evidence="5" id="KW-0711">Selenium</keyword>
<evidence type="ECO:0000256" key="5">
    <source>
        <dbReference type="ARBA" id="ARBA00023266"/>
    </source>
</evidence>
<dbReference type="Gene3D" id="3.30.1330.10">
    <property type="entry name" value="PurM-like, N-terminal domain"/>
    <property type="match status" value="1"/>
</dbReference>
<evidence type="ECO:0000256" key="1">
    <source>
        <dbReference type="ARBA" id="ARBA00022679"/>
    </source>
</evidence>
<dbReference type="Pfam" id="PF00586">
    <property type="entry name" value="AIRS"/>
    <property type="match status" value="1"/>
</dbReference>
<keyword evidence="2" id="KW-0547">Nucleotide-binding</keyword>
<evidence type="ECO:0000256" key="4">
    <source>
        <dbReference type="ARBA" id="ARBA00022840"/>
    </source>
</evidence>
<reference evidence="8 9" key="1">
    <citation type="submission" date="2018-03" db="EMBL/GenBank/DDBJ databases">
        <title>Draft Genome Sequences of the Obligatory Marine Myxobacteria Enhygromyxa salina SWB005.</title>
        <authorList>
            <person name="Poehlein A."/>
            <person name="Moghaddam J.A."/>
            <person name="Harms H."/>
            <person name="Alanjari M."/>
            <person name="Koenig G.M."/>
            <person name="Daniel R."/>
            <person name="Schaeberle T.F."/>
        </authorList>
    </citation>
    <scope>NUCLEOTIDE SEQUENCE [LARGE SCALE GENOMIC DNA]</scope>
    <source>
        <strain evidence="8 9">SWB005</strain>
    </source>
</reference>
<dbReference type="EC" id="2.7.9.3" evidence="8"/>
<feature type="domain" description="PurM-like N-terminal" evidence="6">
    <location>
        <begin position="19"/>
        <end position="130"/>
    </location>
</feature>
<dbReference type="InterPro" id="IPR016188">
    <property type="entry name" value="PurM-like_N"/>
</dbReference>
<organism evidence="8 9">
    <name type="scientific">Enhygromyxa salina</name>
    <dbReference type="NCBI Taxonomy" id="215803"/>
    <lineage>
        <taxon>Bacteria</taxon>
        <taxon>Pseudomonadati</taxon>
        <taxon>Myxococcota</taxon>
        <taxon>Polyangia</taxon>
        <taxon>Nannocystales</taxon>
        <taxon>Nannocystaceae</taxon>
        <taxon>Enhygromyxa</taxon>
    </lineage>
</organism>
<evidence type="ECO:0000259" key="7">
    <source>
        <dbReference type="Pfam" id="PF02769"/>
    </source>
</evidence>
<dbReference type="AlphaFoldDB" id="A0A2S9YAH2"/>
<gene>
    <name evidence="8" type="primary">selD</name>
    <name evidence="8" type="ORF">ENSA5_25690</name>
</gene>
<evidence type="ECO:0000313" key="8">
    <source>
        <dbReference type="EMBL" id="PRQ02110.1"/>
    </source>
</evidence>
<protein>
    <submittedName>
        <fullName evidence="8">Selenide, water dikinase</fullName>
        <ecNumber evidence="8">2.7.9.3</ecNumber>
    </submittedName>
</protein>
<dbReference type="InterPro" id="IPR004536">
    <property type="entry name" value="SPS/SelD"/>
</dbReference>
<evidence type="ECO:0000256" key="3">
    <source>
        <dbReference type="ARBA" id="ARBA00022777"/>
    </source>
</evidence>
<dbReference type="SUPFAM" id="SSF56042">
    <property type="entry name" value="PurM C-terminal domain-like"/>
    <property type="match status" value="1"/>
</dbReference>
<dbReference type="NCBIfam" id="TIGR00476">
    <property type="entry name" value="selD"/>
    <property type="match status" value="1"/>
</dbReference>
<evidence type="ECO:0000256" key="2">
    <source>
        <dbReference type="ARBA" id="ARBA00022741"/>
    </source>
</evidence>
<dbReference type="PIRSF" id="PIRSF036407">
    <property type="entry name" value="Selenphspht_syn"/>
    <property type="match status" value="1"/>
</dbReference>
<dbReference type="EMBL" id="PVNK01000127">
    <property type="protein sequence ID" value="PRQ02110.1"/>
    <property type="molecule type" value="Genomic_DNA"/>
</dbReference>
<accession>A0A2S9YAH2</accession>
<dbReference type="GO" id="GO:0005524">
    <property type="term" value="F:ATP binding"/>
    <property type="evidence" value="ECO:0007669"/>
    <property type="project" value="UniProtKB-KW"/>
</dbReference>
<dbReference type="InterPro" id="IPR036921">
    <property type="entry name" value="PurM-like_N_sf"/>
</dbReference>
<dbReference type="Proteomes" id="UP000237968">
    <property type="component" value="Unassembled WGS sequence"/>
</dbReference>
<dbReference type="OrthoDB" id="9767928at2"/>
<comment type="caution">
    <text evidence="8">The sequence shown here is derived from an EMBL/GenBank/DDBJ whole genome shotgun (WGS) entry which is preliminary data.</text>
</comment>
<dbReference type="InterPro" id="IPR036676">
    <property type="entry name" value="PurM-like_C_sf"/>
</dbReference>
<dbReference type="Pfam" id="PF02769">
    <property type="entry name" value="AIRS_C"/>
    <property type="match status" value="1"/>
</dbReference>
<dbReference type="GO" id="GO:0004756">
    <property type="term" value="F:selenide, water dikinase activity"/>
    <property type="evidence" value="ECO:0007669"/>
    <property type="project" value="UniProtKB-EC"/>
</dbReference>